<evidence type="ECO:0000313" key="3">
    <source>
        <dbReference type="Proteomes" id="UP001164459"/>
    </source>
</evidence>
<dbReference type="RefSeq" id="WP_269038781.1">
    <property type="nucleotide sequence ID" value="NZ_CP114040.1"/>
</dbReference>
<name>A0ABY7HAX8_9BACT</name>
<feature type="compositionally biased region" description="Low complexity" evidence="1">
    <location>
        <begin position="44"/>
        <end position="62"/>
    </location>
</feature>
<gene>
    <name evidence="2" type="ORF">O0S08_09770</name>
</gene>
<dbReference type="SUPFAM" id="SSF63829">
    <property type="entry name" value="Calcium-dependent phosphotriesterase"/>
    <property type="match status" value="1"/>
</dbReference>
<dbReference type="Proteomes" id="UP001164459">
    <property type="component" value="Chromosome"/>
</dbReference>
<sequence length="437" mass="44117">MQIAPNGAMRIAWTLAVLSLCQCDVLRLGGTGGSSSTGGGTGSTGAEFGSSGEPGSSASWSGGETGPSTGDGQTGPLEMSTASGVTASSDTGDGGTESTSGEETEGLPQLDCPGAKWMFTFPEWNSPAALFVDSRGHLLMGGYEAGMTVMHDIDADGVLVGSTVVGSTADGQYNFGGLDASDAWYVAYFSDWQSPTGGVRKYAVGGSLLWDRAVGVLPEASAPALAVGADGTTLLSIGWEDGTYHTRLVRHDTTGSKTLDTTIDGEWLAPLAVDAVGGAAATSIGEHGKALRLGPTGAVQWSRDLDEPVTRMWAGVVAGGDFLFGGAANATPTLAARYTAGGASVWNSVVLPTLDSGDATDFYFTSGGASAFSHRLFGPFTAVATRVAPNGEPAGSHVCENAAGSPMQVALAGDDTLYLAGAGMVGTTSMRFLAAFD</sequence>
<organism evidence="2 3">
    <name type="scientific">Nannocystis punicea</name>
    <dbReference type="NCBI Taxonomy" id="2995304"/>
    <lineage>
        <taxon>Bacteria</taxon>
        <taxon>Pseudomonadati</taxon>
        <taxon>Myxococcota</taxon>
        <taxon>Polyangia</taxon>
        <taxon>Nannocystales</taxon>
        <taxon>Nannocystaceae</taxon>
        <taxon>Nannocystis</taxon>
    </lineage>
</organism>
<feature type="compositionally biased region" description="Low complexity" evidence="1">
    <location>
        <begin position="88"/>
        <end position="99"/>
    </location>
</feature>
<evidence type="ECO:0000256" key="1">
    <source>
        <dbReference type="SAM" id="MobiDB-lite"/>
    </source>
</evidence>
<dbReference type="EMBL" id="CP114040">
    <property type="protein sequence ID" value="WAS96434.1"/>
    <property type="molecule type" value="Genomic_DNA"/>
</dbReference>
<proteinExistence type="predicted"/>
<feature type="region of interest" description="Disordered" evidence="1">
    <location>
        <begin position="31"/>
        <end position="109"/>
    </location>
</feature>
<accession>A0ABY7HAX8</accession>
<reference evidence="2" key="1">
    <citation type="submission" date="2022-11" db="EMBL/GenBank/DDBJ databases">
        <title>Minimal conservation of predation-associated metabolite biosynthetic gene clusters underscores biosynthetic potential of Myxococcota including descriptions for ten novel species: Archangium lansinium sp. nov., Myxococcus landrumus sp. nov., Nannocystis bai.</title>
        <authorList>
            <person name="Ahearne A."/>
            <person name="Stevens C."/>
            <person name="Dowd S."/>
        </authorList>
    </citation>
    <scope>NUCLEOTIDE SEQUENCE</scope>
    <source>
        <strain evidence="2">Fl3</strain>
    </source>
</reference>
<evidence type="ECO:0000313" key="2">
    <source>
        <dbReference type="EMBL" id="WAS96434.1"/>
    </source>
</evidence>
<feature type="compositionally biased region" description="Gly residues" evidence="1">
    <location>
        <begin position="31"/>
        <end position="43"/>
    </location>
</feature>
<protein>
    <submittedName>
        <fullName evidence="2">Uncharacterized protein</fullName>
    </submittedName>
</protein>
<keyword evidence="3" id="KW-1185">Reference proteome</keyword>